<comment type="similarity">
    <text evidence="2 8">Belongs to the pantothenate synthetase family.</text>
</comment>
<dbReference type="RefSeq" id="WP_211629922.1">
    <property type="nucleotide sequence ID" value="NZ_CP073100.1"/>
</dbReference>
<dbReference type="Pfam" id="PF02569">
    <property type="entry name" value="Pantoate_ligase"/>
    <property type="match status" value="1"/>
</dbReference>
<dbReference type="HAMAP" id="MF_00158">
    <property type="entry name" value="PanC"/>
    <property type="match status" value="1"/>
</dbReference>
<feature type="binding site" evidence="8">
    <location>
        <begin position="147"/>
        <end position="150"/>
    </location>
    <ligand>
        <name>ATP</name>
        <dbReference type="ChEBI" id="CHEBI:30616"/>
    </ligand>
</feature>
<evidence type="ECO:0000256" key="4">
    <source>
        <dbReference type="ARBA" id="ARBA00022655"/>
    </source>
</evidence>
<dbReference type="EC" id="6.3.2.1" evidence="8"/>
<evidence type="ECO:0000256" key="7">
    <source>
        <dbReference type="ARBA" id="ARBA00048258"/>
    </source>
</evidence>
<dbReference type="GO" id="GO:0005829">
    <property type="term" value="C:cytosol"/>
    <property type="evidence" value="ECO:0007669"/>
    <property type="project" value="TreeGrafter"/>
</dbReference>
<evidence type="ECO:0000256" key="2">
    <source>
        <dbReference type="ARBA" id="ARBA00009256"/>
    </source>
</evidence>
<keyword evidence="3 8" id="KW-0436">Ligase</keyword>
<comment type="subunit">
    <text evidence="8">Homodimer.</text>
</comment>
<organism evidence="9 10">
    <name type="scientific">Luteolibacter ambystomatis</name>
    <dbReference type="NCBI Taxonomy" id="2824561"/>
    <lineage>
        <taxon>Bacteria</taxon>
        <taxon>Pseudomonadati</taxon>
        <taxon>Verrucomicrobiota</taxon>
        <taxon>Verrucomicrobiia</taxon>
        <taxon>Verrucomicrobiales</taxon>
        <taxon>Verrucomicrobiaceae</taxon>
        <taxon>Luteolibacter</taxon>
    </lineage>
</organism>
<dbReference type="CDD" id="cd00560">
    <property type="entry name" value="PanC"/>
    <property type="match status" value="1"/>
</dbReference>
<feature type="binding site" evidence="8">
    <location>
        <begin position="184"/>
        <end position="187"/>
    </location>
    <ligand>
        <name>ATP</name>
        <dbReference type="ChEBI" id="CHEBI:30616"/>
    </ligand>
</feature>
<dbReference type="InterPro" id="IPR014729">
    <property type="entry name" value="Rossmann-like_a/b/a_fold"/>
</dbReference>
<protein>
    <recommendedName>
        <fullName evidence="8">Pantothenate synthetase</fullName>
        <shortName evidence="8">PS</shortName>
        <ecNumber evidence="8">6.3.2.1</ecNumber>
    </recommendedName>
    <alternativeName>
        <fullName evidence="8">Pantoate--beta-alanine ligase</fullName>
    </alternativeName>
    <alternativeName>
        <fullName evidence="8">Pantoate-activating enzyme</fullName>
    </alternativeName>
</protein>
<dbReference type="Proteomes" id="UP000676169">
    <property type="component" value="Chromosome"/>
</dbReference>
<evidence type="ECO:0000256" key="8">
    <source>
        <dbReference type="HAMAP-Rule" id="MF_00158"/>
    </source>
</evidence>
<dbReference type="AlphaFoldDB" id="A0A975G6G0"/>
<gene>
    <name evidence="8" type="primary">panC</name>
    <name evidence="9" type="ORF">KBB96_13235</name>
</gene>
<comment type="subcellular location">
    <subcellularLocation>
        <location evidence="8">Cytoplasm</location>
    </subcellularLocation>
</comment>
<feature type="binding site" evidence="8">
    <location>
        <begin position="27"/>
        <end position="34"/>
    </location>
    <ligand>
        <name>ATP</name>
        <dbReference type="ChEBI" id="CHEBI:30616"/>
    </ligand>
</feature>
<dbReference type="Gene3D" id="3.30.1300.10">
    <property type="entry name" value="Pantoate-beta-alanine ligase, C-terminal domain"/>
    <property type="match status" value="1"/>
</dbReference>
<dbReference type="KEGG" id="lamb:KBB96_13235"/>
<evidence type="ECO:0000313" key="10">
    <source>
        <dbReference type="Proteomes" id="UP000676169"/>
    </source>
</evidence>
<comment type="function">
    <text evidence="8">Catalyzes the condensation of pantoate with beta-alanine in an ATP-dependent reaction via a pantoyl-adenylate intermediate.</text>
</comment>
<reference evidence="9" key="1">
    <citation type="submission" date="2021-04" db="EMBL/GenBank/DDBJ databases">
        <title>Luteolibacter sp. 32A isolated from the skin of an Anderson's salamander (Ambystoma andersonii).</title>
        <authorList>
            <person name="Spergser J."/>
            <person name="Busse H.-J."/>
        </authorList>
    </citation>
    <scope>NUCLEOTIDE SEQUENCE</scope>
    <source>
        <strain evidence="9">32A</strain>
    </source>
</reference>
<comment type="catalytic activity">
    <reaction evidence="7 8">
        <text>(R)-pantoate + beta-alanine + ATP = (R)-pantothenate + AMP + diphosphate + H(+)</text>
        <dbReference type="Rhea" id="RHEA:10912"/>
        <dbReference type="ChEBI" id="CHEBI:15378"/>
        <dbReference type="ChEBI" id="CHEBI:15980"/>
        <dbReference type="ChEBI" id="CHEBI:29032"/>
        <dbReference type="ChEBI" id="CHEBI:30616"/>
        <dbReference type="ChEBI" id="CHEBI:33019"/>
        <dbReference type="ChEBI" id="CHEBI:57966"/>
        <dbReference type="ChEBI" id="CHEBI:456215"/>
        <dbReference type="EC" id="6.3.2.1"/>
    </reaction>
</comment>
<proteinExistence type="inferred from homology"/>
<keyword evidence="8" id="KW-0963">Cytoplasm</keyword>
<keyword evidence="5 8" id="KW-0547">Nucleotide-binding</keyword>
<dbReference type="SUPFAM" id="SSF52374">
    <property type="entry name" value="Nucleotidylyl transferase"/>
    <property type="match status" value="1"/>
</dbReference>
<evidence type="ECO:0000313" key="9">
    <source>
        <dbReference type="EMBL" id="QUE49833.1"/>
    </source>
</evidence>
<feature type="active site" description="Proton donor" evidence="8">
    <location>
        <position position="34"/>
    </location>
</feature>
<accession>A0A975G6G0</accession>
<sequence>MQVIADPSGFRAAATSAGKPLVLVPTMGALHEGHRALIRKARELAGPGGTVAVSIFVNPIQFDRANDLAAYPKPLEADLVACEAEGADLVFTPEAGAMYHPDRSVTVTESLLSRNLCGATRPGHFDGVCTVVLKLFLLSGADSAVFGEKDFQQLAVIRRMVRDLDVLVEIIGHPTIREDDGLAMSSRNVRLLPEHRADAPRIRRSLIAARDLLGGGERPSAALLAAARAGIEDSPFARIDYLELVDAENLQPVERVERPAVLATAVFYGEVRLIDHITLRP</sequence>
<dbReference type="EMBL" id="CP073100">
    <property type="protein sequence ID" value="QUE49833.1"/>
    <property type="molecule type" value="Genomic_DNA"/>
</dbReference>
<dbReference type="PANTHER" id="PTHR21299">
    <property type="entry name" value="CYTIDYLATE KINASE/PANTOATE-BETA-ALANINE LIGASE"/>
    <property type="match status" value="1"/>
</dbReference>
<evidence type="ECO:0000256" key="1">
    <source>
        <dbReference type="ARBA" id="ARBA00004990"/>
    </source>
</evidence>
<dbReference type="InterPro" id="IPR003721">
    <property type="entry name" value="Pantoate_ligase"/>
</dbReference>
<name>A0A975G6G0_9BACT</name>
<dbReference type="NCBIfam" id="TIGR00018">
    <property type="entry name" value="panC"/>
    <property type="match status" value="1"/>
</dbReference>
<feature type="binding site" evidence="8">
    <location>
        <position position="61"/>
    </location>
    <ligand>
        <name>(R)-pantoate</name>
        <dbReference type="ChEBI" id="CHEBI:15980"/>
    </ligand>
</feature>
<dbReference type="InterPro" id="IPR042176">
    <property type="entry name" value="Pantoate_ligase_C"/>
</dbReference>
<feature type="binding site" evidence="8">
    <location>
        <position position="176"/>
    </location>
    <ligand>
        <name>ATP</name>
        <dbReference type="ChEBI" id="CHEBI:30616"/>
    </ligand>
</feature>
<evidence type="ECO:0000256" key="5">
    <source>
        <dbReference type="ARBA" id="ARBA00022741"/>
    </source>
</evidence>
<dbReference type="GO" id="GO:0004592">
    <property type="term" value="F:pantoate-beta-alanine ligase activity"/>
    <property type="evidence" value="ECO:0007669"/>
    <property type="project" value="UniProtKB-UniRule"/>
</dbReference>
<keyword evidence="10" id="KW-1185">Reference proteome</keyword>
<feature type="binding site" evidence="8">
    <location>
        <position position="153"/>
    </location>
    <ligand>
        <name>(R)-pantoate</name>
        <dbReference type="ChEBI" id="CHEBI:15980"/>
    </ligand>
</feature>
<keyword evidence="6 8" id="KW-0067">ATP-binding</keyword>
<comment type="pathway">
    <text evidence="1 8">Cofactor biosynthesis; (R)-pantothenate biosynthesis; (R)-pantothenate from (R)-pantoate and beta-alanine: step 1/1.</text>
</comment>
<dbReference type="PANTHER" id="PTHR21299:SF1">
    <property type="entry name" value="PANTOATE--BETA-ALANINE LIGASE"/>
    <property type="match status" value="1"/>
</dbReference>
<evidence type="ECO:0000256" key="6">
    <source>
        <dbReference type="ARBA" id="ARBA00022840"/>
    </source>
</evidence>
<keyword evidence="4 8" id="KW-0566">Pantothenate biosynthesis</keyword>
<dbReference type="Gene3D" id="3.40.50.620">
    <property type="entry name" value="HUPs"/>
    <property type="match status" value="1"/>
</dbReference>
<dbReference type="GO" id="GO:0005524">
    <property type="term" value="F:ATP binding"/>
    <property type="evidence" value="ECO:0007669"/>
    <property type="project" value="UniProtKB-KW"/>
</dbReference>
<evidence type="ECO:0000256" key="3">
    <source>
        <dbReference type="ARBA" id="ARBA00022598"/>
    </source>
</evidence>
<comment type="miscellaneous">
    <text evidence="8">The reaction proceeds by a bi uni uni bi ping pong mechanism.</text>
</comment>
<dbReference type="GO" id="GO:0015940">
    <property type="term" value="P:pantothenate biosynthetic process"/>
    <property type="evidence" value="ECO:0007669"/>
    <property type="project" value="UniProtKB-UniRule"/>
</dbReference>
<feature type="binding site" evidence="8">
    <location>
        <position position="61"/>
    </location>
    <ligand>
        <name>beta-alanine</name>
        <dbReference type="ChEBI" id="CHEBI:57966"/>
    </ligand>
</feature>